<dbReference type="Pfam" id="PF00022">
    <property type="entry name" value="Actin"/>
    <property type="match status" value="1"/>
</dbReference>
<name>A0A8H2W1U7_9HELO</name>
<comment type="similarity">
    <text evidence="1">Belongs to the actin family.</text>
</comment>
<gene>
    <name evidence="3" type="ORF">SCLTRI_LOCUS7893</name>
</gene>
<dbReference type="InterPro" id="IPR004000">
    <property type="entry name" value="Actin"/>
</dbReference>
<evidence type="ECO:0000256" key="2">
    <source>
        <dbReference type="SAM" id="MobiDB-lite"/>
    </source>
</evidence>
<feature type="region of interest" description="Disordered" evidence="2">
    <location>
        <begin position="328"/>
        <end position="416"/>
    </location>
</feature>
<dbReference type="PANTHER" id="PTHR11937">
    <property type="entry name" value="ACTIN"/>
    <property type="match status" value="1"/>
</dbReference>
<dbReference type="InterPro" id="IPR043129">
    <property type="entry name" value="ATPase_NBD"/>
</dbReference>
<feature type="region of interest" description="Disordered" evidence="2">
    <location>
        <begin position="261"/>
        <end position="293"/>
    </location>
</feature>
<evidence type="ECO:0000313" key="3">
    <source>
        <dbReference type="EMBL" id="CAD6448101.1"/>
    </source>
</evidence>
<feature type="compositionally biased region" description="Acidic residues" evidence="2">
    <location>
        <begin position="79"/>
        <end position="91"/>
    </location>
</feature>
<comment type="caution">
    <text evidence="3">The sequence shown here is derived from an EMBL/GenBank/DDBJ whole genome shotgun (WGS) entry which is preliminary data.</text>
</comment>
<feature type="compositionally biased region" description="Polar residues" evidence="2">
    <location>
        <begin position="383"/>
        <end position="395"/>
    </location>
</feature>
<proteinExistence type="inferred from homology"/>
<accession>A0A8H2W1U7</accession>
<reference evidence="3" key="1">
    <citation type="submission" date="2020-10" db="EMBL/GenBank/DDBJ databases">
        <authorList>
            <person name="Kusch S."/>
        </authorList>
    </citation>
    <scope>NUCLEOTIDE SEQUENCE</scope>
    <source>
        <strain evidence="3">SwB9</strain>
    </source>
</reference>
<feature type="compositionally biased region" description="Basic and acidic residues" evidence="2">
    <location>
        <begin position="328"/>
        <end position="344"/>
    </location>
</feature>
<evidence type="ECO:0000313" key="4">
    <source>
        <dbReference type="Proteomes" id="UP000624404"/>
    </source>
</evidence>
<dbReference type="Gene3D" id="3.90.640.60">
    <property type="match status" value="1"/>
</dbReference>
<dbReference type="SUPFAM" id="SSF53067">
    <property type="entry name" value="Actin-like ATPase domain"/>
    <property type="match status" value="2"/>
</dbReference>
<evidence type="ECO:0000256" key="1">
    <source>
        <dbReference type="RuleBase" id="RU000487"/>
    </source>
</evidence>
<keyword evidence="4" id="KW-1185">Reference proteome</keyword>
<dbReference type="SMART" id="SM00268">
    <property type="entry name" value="ACTIN"/>
    <property type="match status" value="1"/>
</dbReference>
<feature type="region of interest" description="Disordered" evidence="2">
    <location>
        <begin position="52"/>
        <end position="91"/>
    </location>
</feature>
<dbReference type="Gene3D" id="3.30.420.40">
    <property type="match status" value="3"/>
</dbReference>
<feature type="compositionally biased region" description="Low complexity" evidence="2">
    <location>
        <begin position="396"/>
        <end position="416"/>
    </location>
</feature>
<organism evidence="3 4">
    <name type="scientific">Sclerotinia trifoliorum</name>
    <dbReference type="NCBI Taxonomy" id="28548"/>
    <lineage>
        <taxon>Eukaryota</taxon>
        <taxon>Fungi</taxon>
        <taxon>Dikarya</taxon>
        <taxon>Ascomycota</taxon>
        <taxon>Pezizomycotina</taxon>
        <taxon>Leotiomycetes</taxon>
        <taxon>Helotiales</taxon>
        <taxon>Sclerotiniaceae</taxon>
        <taxon>Sclerotinia</taxon>
    </lineage>
</organism>
<dbReference type="EMBL" id="CAJHIA010000030">
    <property type="protein sequence ID" value="CAD6448101.1"/>
    <property type="molecule type" value="Genomic_DNA"/>
</dbReference>
<feature type="compositionally biased region" description="Low complexity" evidence="2">
    <location>
        <begin position="261"/>
        <end position="273"/>
    </location>
</feature>
<dbReference type="FunFam" id="3.30.420.40:FF:000369">
    <property type="entry name" value="WGS project CABT00000000 data, contig 2.85"/>
    <property type="match status" value="1"/>
</dbReference>
<dbReference type="Proteomes" id="UP000624404">
    <property type="component" value="Unassembled WGS sequence"/>
</dbReference>
<dbReference type="FunFam" id="3.30.420.40:FF:000236">
    <property type="entry name" value="Chromatin remodeling complex subunit (Arp9), putative"/>
    <property type="match status" value="1"/>
</dbReference>
<dbReference type="AlphaFoldDB" id="A0A8H2W1U7"/>
<sequence>MPPFKDEHILIIAPGSQTTLAQLGLPESFTPPQRRLATRMFLAPDGKTYEPYKIRPKKKDASATTNGDTEMGGIKENKEDEEEELEEVPEDDEGAIWPLKDGRIENLPAFCAFLHHVHNQLSPTLHTPVMLIAQPAWTAKNHEDLTQFIFEKFRTPALCIMDSALATSYAFGIANSTVIDVGFEKVDVTAVTDFQISGRGNVPQSGGEAMTLRLQELLKSKGFTRDMAEQLKRSPICEILPPGTPLPGGDEIVEAVSNPAAAASTGAPSSGPNVRVTEAPRGPGHNTEVGEEDTINGVDATEDDGVLDVASIVASGKTQEYLAKIEKEKAGKASKKAQKDKEAAEAAAAKPVRLPNSKRPRATFHYESSLPEPDAKRQKTPEPVTTTNHEGAQSPTDCTNKTTDTTTEPPIEATTSTDPAAAVDGAVAREQAKTARRQKAWEDEHPDRMRRDIDIGLERFQAASESYMDAIADTVYRTILSVDDISKRQDAWDSLIICGSGSKVRGFKDALIAILNNRYLISPSSATMFMSELPSNLATPTGTGSMTPNASFSSTPHPVPSASAVNPLLLAATTASNPALNPNNSIASFNGGANAQHSSHSQSPTSIKVANPPGYFPEWKTYEEAVFLGSQVAAKVIFVVDQGLSKGFLSRVDFNEEGPTAIHQVGLVY</sequence>
<protein>
    <submittedName>
        <fullName evidence="3">9fd06508-e70f-431f-8797-978f7c13fb3c</fullName>
    </submittedName>
</protein>
<feature type="region of interest" description="Disordered" evidence="2">
    <location>
        <begin position="587"/>
        <end position="606"/>
    </location>
</feature>
<dbReference type="OrthoDB" id="74201at2759"/>